<evidence type="ECO:0000256" key="2">
    <source>
        <dbReference type="ARBA" id="ARBA00023136"/>
    </source>
</evidence>
<evidence type="ECO:0000256" key="3">
    <source>
        <dbReference type="SAM" id="Coils"/>
    </source>
</evidence>
<keyword evidence="5" id="KW-1133">Transmembrane helix</keyword>
<keyword evidence="3" id="KW-0175">Coiled coil</keyword>
<gene>
    <name evidence="6" type="ORF">MHIB_24100</name>
</gene>
<dbReference type="KEGG" id="mhib:MHIB_24100"/>
<proteinExistence type="predicted"/>
<evidence type="ECO:0000313" key="6">
    <source>
        <dbReference type="EMBL" id="BBZ23992.1"/>
    </source>
</evidence>
<dbReference type="EMBL" id="AP022609">
    <property type="protein sequence ID" value="BBZ23992.1"/>
    <property type="molecule type" value="Genomic_DNA"/>
</dbReference>
<keyword evidence="5" id="KW-0812">Transmembrane</keyword>
<feature type="transmembrane region" description="Helical" evidence="5">
    <location>
        <begin position="109"/>
        <end position="129"/>
    </location>
</feature>
<comment type="subcellular location">
    <subcellularLocation>
        <location evidence="1">Membrane</location>
    </subcellularLocation>
</comment>
<dbReference type="Proteomes" id="UP000467260">
    <property type="component" value="Chromosome"/>
</dbReference>
<protein>
    <recommendedName>
        <fullName evidence="8">Mce associated membrane protein</fullName>
    </recommendedName>
</protein>
<keyword evidence="7" id="KW-1185">Reference proteome</keyword>
<evidence type="ECO:0000313" key="7">
    <source>
        <dbReference type="Proteomes" id="UP000467260"/>
    </source>
</evidence>
<evidence type="ECO:0008006" key="8">
    <source>
        <dbReference type="Google" id="ProtNLM"/>
    </source>
</evidence>
<dbReference type="GO" id="GO:0016020">
    <property type="term" value="C:membrane"/>
    <property type="evidence" value="ECO:0007669"/>
    <property type="project" value="UniProtKB-SubCell"/>
</dbReference>
<evidence type="ECO:0000256" key="4">
    <source>
        <dbReference type="SAM" id="MobiDB-lite"/>
    </source>
</evidence>
<evidence type="ECO:0000256" key="5">
    <source>
        <dbReference type="SAM" id="Phobius"/>
    </source>
</evidence>
<dbReference type="PANTHER" id="PTHR37042:SF4">
    <property type="entry name" value="OUTER MEMBRANE PROTEIN RV1973"/>
    <property type="match status" value="1"/>
</dbReference>
<feature type="coiled-coil region" evidence="3">
    <location>
        <begin position="37"/>
        <end position="71"/>
    </location>
</feature>
<sequence length="263" mass="27951">MGAMSKTETMPDAVMPPAQPSAVDPAESTAEDAGVLVKRAEAEAAAAEALAAQARARVIRLQQQAQNLASVSEVVPVSEQRDEPAPVGGDPSWLTWTRARLSGLRWRQLATAVIVLCACVLLVASALMLRSQQTAQAQERNRAEFVAAARQAVVTLMSIDFNDPQGSVQRIVDNSTGPFRDEFLGAADDFSRVATDAKVTTKATATAAAVESMTSDTAVVLVSASSTVTNAAGADESPRRWRLTVDLRREGDQIKMSKVEFVP</sequence>
<organism evidence="6 7">
    <name type="scientific">Mycolicibacter hiberniae</name>
    <dbReference type="NCBI Taxonomy" id="29314"/>
    <lineage>
        <taxon>Bacteria</taxon>
        <taxon>Bacillati</taxon>
        <taxon>Actinomycetota</taxon>
        <taxon>Actinomycetes</taxon>
        <taxon>Mycobacteriales</taxon>
        <taxon>Mycobacteriaceae</taxon>
        <taxon>Mycolicibacter</taxon>
    </lineage>
</organism>
<accession>A0A7I7X3B9</accession>
<dbReference type="AlphaFoldDB" id="A0A7I7X3B9"/>
<feature type="region of interest" description="Disordered" evidence="4">
    <location>
        <begin position="1"/>
        <end position="31"/>
    </location>
</feature>
<dbReference type="PANTHER" id="PTHR37042">
    <property type="entry name" value="OUTER MEMBRANE PROTEIN RV1973"/>
    <property type="match status" value="1"/>
</dbReference>
<reference evidence="6 7" key="1">
    <citation type="journal article" date="2019" name="Emerg. Microbes Infect.">
        <title>Comprehensive subspecies identification of 175 nontuberculous mycobacteria species based on 7547 genomic profiles.</title>
        <authorList>
            <person name="Matsumoto Y."/>
            <person name="Kinjo T."/>
            <person name="Motooka D."/>
            <person name="Nabeya D."/>
            <person name="Jung N."/>
            <person name="Uechi K."/>
            <person name="Horii T."/>
            <person name="Iida T."/>
            <person name="Fujita J."/>
            <person name="Nakamura S."/>
        </authorList>
    </citation>
    <scope>NUCLEOTIDE SEQUENCE [LARGE SCALE GENOMIC DNA]</scope>
    <source>
        <strain evidence="6 7">JCM 13571</strain>
    </source>
</reference>
<name>A0A7I7X3B9_9MYCO</name>
<evidence type="ECO:0000256" key="1">
    <source>
        <dbReference type="ARBA" id="ARBA00004370"/>
    </source>
</evidence>
<keyword evidence="2 5" id="KW-0472">Membrane</keyword>